<evidence type="ECO:0000313" key="5">
    <source>
        <dbReference type="EMBL" id="KKT46624.1"/>
    </source>
</evidence>
<proteinExistence type="inferred from homology"/>
<dbReference type="InterPro" id="IPR049166">
    <property type="entry name" value="GH39_cat"/>
</dbReference>
<dbReference type="PANTHER" id="PTHR12631">
    <property type="entry name" value="ALPHA-L-IDURONIDASE"/>
    <property type="match status" value="1"/>
</dbReference>
<organism evidence="5 6">
    <name type="scientific">Candidatus Gottesmanbacteria bacterium GW2011_GWA2_44_17</name>
    <dbReference type="NCBI Taxonomy" id="1618444"/>
    <lineage>
        <taxon>Bacteria</taxon>
        <taxon>Candidatus Gottesmaniibacteriota</taxon>
    </lineage>
</organism>
<protein>
    <submittedName>
        <fullName evidence="5">Xylan 1,4-beta-xylosidase</fullName>
    </submittedName>
</protein>
<sequence>FSEATGTKAEIRVDAGNTLGTLPQPWRNLAQGGEEPGAITQVTAKIKPLQVDYIRLDHIYDFYDTVKKENGQVQFNWTGLDAEVNAILAAGAKPLLALSYLPSGFGADTVAAPDNWNDWFTLVKATIEHYSGSKKIADIYYEVWNEPDLFGSWKASGNKNYLQLYRVSAQAAAAATNVQAFKLGGPATTGAYPNWIEALLNLVDAENLRLDFISWHRYSWDNDALSSDVALINRLLEQHPRLALKEKLVTEWGPDPQNNPAYDNNLGASHMLATIRNMLGQVHKAFNFEVMDGKDPQGQTFWGRYGLLSHHSTGLQTKPRYDLLLWLNQLGGQRLAVDGEGSWVKAIAVTSGSTIQVYLVNYDSRASHQETVPVIITNLAPGNYQVKYEWFKGKTQTKDIVITAGTFSDQVILRPNEIARLTLTH</sequence>
<dbReference type="AlphaFoldDB" id="A0A0G1KFL1"/>
<feature type="domain" description="Glycosyl hydrolases family 39 N-terminal catalytic" evidence="4">
    <location>
        <begin position="44"/>
        <end position="351"/>
    </location>
</feature>
<dbReference type="SUPFAM" id="SSF51445">
    <property type="entry name" value="(Trans)glycosidases"/>
    <property type="match status" value="1"/>
</dbReference>
<dbReference type="PANTHER" id="PTHR12631:SF10">
    <property type="entry name" value="BETA-XYLOSIDASE-LIKE PROTEIN-RELATED"/>
    <property type="match status" value="1"/>
</dbReference>
<comment type="similarity">
    <text evidence="1">Belongs to the glycosyl hydrolase 39 family.</text>
</comment>
<dbReference type="EMBL" id="LCIB01000020">
    <property type="protein sequence ID" value="KKT46624.1"/>
    <property type="molecule type" value="Genomic_DNA"/>
</dbReference>
<dbReference type="InterPro" id="IPR017853">
    <property type="entry name" value="GH"/>
</dbReference>
<reference evidence="5 6" key="1">
    <citation type="journal article" date="2015" name="Nature">
        <title>rRNA introns, odd ribosomes, and small enigmatic genomes across a large radiation of phyla.</title>
        <authorList>
            <person name="Brown C.T."/>
            <person name="Hug L.A."/>
            <person name="Thomas B.C."/>
            <person name="Sharon I."/>
            <person name="Castelle C.J."/>
            <person name="Singh A."/>
            <person name="Wilkins M.J."/>
            <person name="Williams K.H."/>
            <person name="Banfield J.F."/>
        </authorList>
    </citation>
    <scope>NUCLEOTIDE SEQUENCE [LARGE SCALE GENOMIC DNA]</scope>
</reference>
<feature type="non-terminal residue" evidence="5">
    <location>
        <position position="1"/>
    </location>
</feature>
<dbReference type="InterPro" id="IPR051923">
    <property type="entry name" value="Glycosyl_Hydrolase_39"/>
</dbReference>
<accession>A0A0G1KFL1</accession>
<keyword evidence="2" id="KW-0378">Hydrolase</keyword>
<dbReference type="Pfam" id="PF01229">
    <property type="entry name" value="Glyco_hydro_39"/>
    <property type="match status" value="1"/>
</dbReference>
<dbReference type="Gene3D" id="3.20.20.80">
    <property type="entry name" value="Glycosidases"/>
    <property type="match status" value="1"/>
</dbReference>
<comment type="caution">
    <text evidence="5">The sequence shown here is derived from an EMBL/GenBank/DDBJ whole genome shotgun (WGS) entry which is preliminary data.</text>
</comment>
<keyword evidence="3" id="KW-0326">Glycosidase</keyword>
<dbReference type="GO" id="GO:0004553">
    <property type="term" value="F:hydrolase activity, hydrolyzing O-glycosyl compounds"/>
    <property type="evidence" value="ECO:0007669"/>
    <property type="project" value="TreeGrafter"/>
</dbReference>
<evidence type="ECO:0000313" key="6">
    <source>
        <dbReference type="Proteomes" id="UP000034063"/>
    </source>
</evidence>
<dbReference type="Proteomes" id="UP000034063">
    <property type="component" value="Unassembled WGS sequence"/>
</dbReference>
<evidence type="ECO:0000256" key="2">
    <source>
        <dbReference type="ARBA" id="ARBA00022801"/>
    </source>
</evidence>
<evidence type="ECO:0000259" key="4">
    <source>
        <dbReference type="Pfam" id="PF01229"/>
    </source>
</evidence>
<gene>
    <name evidence="5" type="ORF">UW37_C0020G0001</name>
</gene>
<evidence type="ECO:0000256" key="3">
    <source>
        <dbReference type="ARBA" id="ARBA00023295"/>
    </source>
</evidence>
<name>A0A0G1KFL1_9BACT</name>
<evidence type="ECO:0000256" key="1">
    <source>
        <dbReference type="ARBA" id="ARBA00008875"/>
    </source>
</evidence>